<dbReference type="InterPro" id="IPR018000">
    <property type="entry name" value="Neurotransmitter_ion_chnl_CS"/>
</dbReference>
<evidence type="ECO:0000256" key="15">
    <source>
        <dbReference type="SAM" id="MobiDB-lite"/>
    </source>
</evidence>
<name>A0A8J9ZKW9_BRALA</name>
<dbReference type="OrthoDB" id="7487745at2759"/>
<feature type="transmembrane region" description="Helical" evidence="16">
    <location>
        <begin position="552"/>
        <end position="571"/>
    </location>
</feature>
<dbReference type="Gene3D" id="2.20.100.10">
    <property type="entry name" value="Thrombospondin type-1 (TSP1) repeat"/>
    <property type="match status" value="1"/>
</dbReference>
<protein>
    <submittedName>
        <fullName evidence="19">CSMD3 protein</fullName>
    </submittedName>
</protein>
<dbReference type="FunFam" id="2.20.100.10:FF:000001">
    <property type="entry name" value="semaphorin-5A isoform X1"/>
    <property type="match status" value="1"/>
</dbReference>
<evidence type="ECO:0000256" key="12">
    <source>
        <dbReference type="ARBA" id="ARBA00023214"/>
    </source>
</evidence>
<dbReference type="InterPro" id="IPR036719">
    <property type="entry name" value="Neuro-gated_channel_TM_sf"/>
</dbReference>
<dbReference type="SUPFAM" id="SSF57535">
    <property type="entry name" value="Complement control module/SCR domain"/>
    <property type="match status" value="3"/>
</dbReference>
<keyword evidence="7 16" id="KW-1133">Transmembrane helix</keyword>
<feature type="transmembrane region" description="Helical" evidence="16">
    <location>
        <begin position="891"/>
        <end position="910"/>
    </location>
</feature>
<dbReference type="PROSITE" id="PS50092">
    <property type="entry name" value="TSP1"/>
    <property type="match status" value="1"/>
</dbReference>
<keyword evidence="10" id="KW-1015">Disulfide bond</keyword>
<dbReference type="Pfam" id="PF02931">
    <property type="entry name" value="Neur_chan_LBD"/>
    <property type="match status" value="1"/>
</dbReference>
<dbReference type="InterPro" id="IPR006029">
    <property type="entry name" value="Neurotrans-gated_channel_TM"/>
</dbReference>
<dbReference type="InterPro" id="IPR000436">
    <property type="entry name" value="Sushi_SCR_CCP_dom"/>
</dbReference>
<dbReference type="PANTHER" id="PTHR18945">
    <property type="entry name" value="NEUROTRANSMITTER GATED ION CHANNEL"/>
    <property type="match status" value="1"/>
</dbReference>
<feature type="region of interest" description="Disordered" evidence="15">
    <location>
        <begin position="782"/>
        <end position="856"/>
    </location>
</feature>
<feature type="domain" description="Sushi" evidence="18">
    <location>
        <begin position="86"/>
        <end position="145"/>
    </location>
</feature>
<organism evidence="19 20">
    <name type="scientific">Branchiostoma lanceolatum</name>
    <name type="common">Common lancelet</name>
    <name type="synonym">Amphioxus lanceolatum</name>
    <dbReference type="NCBI Taxonomy" id="7740"/>
    <lineage>
        <taxon>Eukaryota</taxon>
        <taxon>Metazoa</taxon>
        <taxon>Chordata</taxon>
        <taxon>Cephalochordata</taxon>
        <taxon>Leptocardii</taxon>
        <taxon>Amphioxiformes</taxon>
        <taxon>Branchiostomatidae</taxon>
        <taxon>Branchiostoma</taxon>
    </lineage>
</organism>
<evidence type="ECO:0000256" key="3">
    <source>
        <dbReference type="ARBA" id="ARBA00022448"/>
    </source>
</evidence>
<feature type="compositionally biased region" description="Polar residues" evidence="15">
    <location>
        <begin position="723"/>
        <end position="734"/>
    </location>
</feature>
<reference evidence="19" key="1">
    <citation type="submission" date="2022-01" db="EMBL/GenBank/DDBJ databases">
        <authorList>
            <person name="Braso-Vives M."/>
        </authorList>
    </citation>
    <scope>NUCLEOTIDE SEQUENCE</scope>
</reference>
<evidence type="ECO:0000256" key="14">
    <source>
        <dbReference type="PROSITE-ProRule" id="PRU00302"/>
    </source>
</evidence>
<dbReference type="SMART" id="SM00209">
    <property type="entry name" value="TSP1"/>
    <property type="match status" value="1"/>
</dbReference>
<dbReference type="Gene3D" id="2.70.170.10">
    <property type="entry name" value="Neurotransmitter-gated ion-channel ligand-binding domain"/>
    <property type="match status" value="1"/>
</dbReference>
<comment type="subcellular location">
    <subcellularLocation>
        <location evidence="2">Cell membrane</location>
    </subcellularLocation>
    <subcellularLocation>
        <location evidence="1">Membrane</location>
        <topology evidence="1">Multi-pass membrane protein</topology>
    </subcellularLocation>
</comment>
<keyword evidence="8" id="KW-0406">Ion transport</keyword>
<dbReference type="SUPFAM" id="SSF82895">
    <property type="entry name" value="TSP-1 type 1 repeat"/>
    <property type="match status" value="1"/>
</dbReference>
<evidence type="ECO:0000313" key="20">
    <source>
        <dbReference type="Proteomes" id="UP000838412"/>
    </source>
</evidence>
<evidence type="ECO:0000256" key="8">
    <source>
        <dbReference type="ARBA" id="ARBA00023065"/>
    </source>
</evidence>
<dbReference type="InterPro" id="IPR036734">
    <property type="entry name" value="Neur_chan_lig-bd_sf"/>
</dbReference>
<dbReference type="InterPro" id="IPR006202">
    <property type="entry name" value="Neur_chan_lig-bd"/>
</dbReference>
<evidence type="ECO:0000313" key="19">
    <source>
        <dbReference type="EMBL" id="CAH1257244.1"/>
    </source>
</evidence>
<dbReference type="Pfam" id="PF00090">
    <property type="entry name" value="TSP_1"/>
    <property type="match status" value="1"/>
</dbReference>
<keyword evidence="20" id="KW-1185">Reference proteome</keyword>
<dbReference type="PROSITE" id="PS50923">
    <property type="entry name" value="SUSHI"/>
    <property type="match status" value="2"/>
</dbReference>
<feature type="compositionally biased region" description="Basic residues" evidence="15">
    <location>
        <begin position="789"/>
        <end position="808"/>
    </location>
</feature>
<proteinExistence type="predicted"/>
<dbReference type="PRINTS" id="PR00253">
    <property type="entry name" value="GABAARECEPTR"/>
</dbReference>
<evidence type="ECO:0000256" key="17">
    <source>
        <dbReference type="SAM" id="SignalP"/>
    </source>
</evidence>
<keyword evidence="9 16" id="KW-0472">Membrane</keyword>
<evidence type="ECO:0000256" key="7">
    <source>
        <dbReference type="ARBA" id="ARBA00022989"/>
    </source>
</evidence>
<evidence type="ECO:0000256" key="13">
    <source>
        <dbReference type="ARBA" id="ARBA00023303"/>
    </source>
</evidence>
<keyword evidence="13" id="KW-0407">Ion channel</keyword>
<dbReference type="SMART" id="SM00032">
    <property type="entry name" value="CCP"/>
    <property type="match status" value="3"/>
</dbReference>
<keyword evidence="3" id="KW-0813">Transport</keyword>
<evidence type="ECO:0000256" key="4">
    <source>
        <dbReference type="ARBA" id="ARBA00022475"/>
    </source>
</evidence>
<sequence>MVRSRISVAFLLCVAGQLPYAYAQCATPLPPVDGGYPLCTSQAPFAYNFYCYYECNPGYSLSAQTFTICWTGGLWVHQSLIVCTLLDCQAPPSVPLTSSITSSPYAVGTQTVYECVAGYEVVSGDLVKTCEIGPYWSGVDPVCQGCPEPPVVANASWSGCQAPYELVTLCTYTCDDGFIIDGGDEVKTCSAGLIWAGMDLICLIDGSWGDWSSFSACSSGCGFGLQSRTRTCTNPAPAGDGADCAGAAGSAILCFQTHQCSSQGGPLDPSDGVTSDLGGLNLAESNASLVDVLKWRAGQPLPDSYENDERPIPEARWFETASRVHVLRLNSISEDHANLSMTVQYELAWFDPRLVQLTTTWMPVPPGILWSPPLQYGRTVRGATTVGDEGTTMWLNSNGMIVYKITRKFKLTCGLELARFPFDTQVCSTELHAYNGVRLRFFPSSITERTPMRTDILGVVSQYRLTGVELHAGYNSLLTNTSGCNYFAEKCDYNSVEECEFVLFHDCDDAQCHRCKQLIGECRYDFGDCSDYPLGSSTYSTVGIKLHLRRRLWRYTFTLFFPSVVVVLSSLFQTWLPLTTSVISARVVLGSTSLLVMVKQSIGVHRVLWATEAQARDIWLFGCLALVIVALLETAIAHNIYCWEERQKKKRVEEEKVFAKVRIPRPKMHNPYLVVNSPALEAESGTEEFLWSPRQAEKPRRQRTSKPKSRKRKKSQRRYRSSNTDVEQSRLQNDVTEKKEEEGLPDPVLVHRPRKYSQNVIITFLGAEVESGKEELLWVPRENEESKKRQGKRLAHKKGKKIARKLSKHGVNTASRDRITSRKNAVANNAQTASGPANSVPTVPKTSADPASKAHALPVFIPRKEPKFKQPEPTAEPVEKPKDITHRIDEIARLLLPLSFIIFNIVYWAHYMRY</sequence>
<evidence type="ECO:0000256" key="2">
    <source>
        <dbReference type="ARBA" id="ARBA00004236"/>
    </source>
</evidence>
<dbReference type="GO" id="GO:0005886">
    <property type="term" value="C:plasma membrane"/>
    <property type="evidence" value="ECO:0007669"/>
    <property type="project" value="UniProtKB-SubCell"/>
</dbReference>
<evidence type="ECO:0000256" key="16">
    <source>
        <dbReference type="SAM" id="Phobius"/>
    </source>
</evidence>
<dbReference type="Proteomes" id="UP000838412">
    <property type="component" value="Chromosome 3"/>
</dbReference>
<dbReference type="InterPro" id="IPR036383">
    <property type="entry name" value="TSP1_rpt_sf"/>
</dbReference>
<dbReference type="GO" id="GO:0004888">
    <property type="term" value="F:transmembrane signaling receptor activity"/>
    <property type="evidence" value="ECO:0007669"/>
    <property type="project" value="InterPro"/>
</dbReference>
<gene>
    <name evidence="19" type="primary">CSMD3</name>
    <name evidence="19" type="ORF">BLAG_LOCUS15239</name>
</gene>
<feature type="region of interest" description="Disordered" evidence="15">
    <location>
        <begin position="690"/>
        <end position="750"/>
    </location>
</feature>
<dbReference type="Pfam" id="PF00084">
    <property type="entry name" value="Sushi"/>
    <property type="match status" value="2"/>
</dbReference>
<feature type="signal peptide" evidence="17">
    <location>
        <begin position="1"/>
        <end position="23"/>
    </location>
</feature>
<dbReference type="SUPFAM" id="SSF63712">
    <property type="entry name" value="Nicotinic receptor ligand binding domain-like"/>
    <property type="match status" value="1"/>
</dbReference>
<dbReference type="GO" id="GO:0005230">
    <property type="term" value="F:extracellular ligand-gated monoatomic ion channel activity"/>
    <property type="evidence" value="ECO:0007669"/>
    <property type="project" value="InterPro"/>
</dbReference>
<evidence type="ECO:0000256" key="1">
    <source>
        <dbReference type="ARBA" id="ARBA00004141"/>
    </source>
</evidence>
<dbReference type="SUPFAM" id="SSF90112">
    <property type="entry name" value="Neurotransmitter-gated ion-channel transmembrane pore"/>
    <property type="match status" value="1"/>
</dbReference>
<comment type="caution">
    <text evidence="14">Lacks conserved residue(s) required for the propagation of feature annotation.</text>
</comment>
<evidence type="ECO:0000256" key="9">
    <source>
        <dbReference type="ARBA" id="ARBA00023136"/>
    </source>
</evidence>
<evidence type="ECO:0000256" key="5">
    <source>
        <dbReference type="ARBA" id="ARBA00022692"/>
    </source>
</evidence>
<dbReference type="InterPro" id="IPR035976">
    <property type="entry name" value="Sushi/SCR/CCP_sf"/>
</dbReference>
<dbReference type="Gene3D" id="2.10.70.10">
    <property type="entry name" value="Complement Module, domain 1"/>
    <property type="match status" value="3"/>
</dbReference>
<dbReference type="EMBL" id="OV696688">
    <property type="protein sequence ID" value="CAH1257244.1"/>
    <property type="molecule type" value="Genomic_DNA"/>
</dbReference>
<dbReference type="Gene3D" id="1.20.58.390">
    <property type="entry name" value="Neurotransmitter-gated ion-channel transmembrane domain"/>
    <property type="match status" value="2"/>
</dbReference>
<feature type="transmembrane region" description="Helical" evidence="16">
    <location>
        <begin position="578"/>
        <end position="598"/>
    </location>
</feature>
<keyword evidence="6 17" id="KW-0732">Signal</keyword>
<feature type="domain" description="Sushi" evidence="18">
    <location>
        <begin position="23"/>
        <end position="85"/>
    </location>
</feature>
<keyword evidence="12" id="KW-0868">Chloride</keyword>
<dbReference type="InterPro" id="IPR000884">
    <property type="entry name" value="TSP1_rpt"/>
</dbReference>
<keyword evidence="14" id="KW-0768">Sushi</keyword>
<accession>A0A8J9ZKW9</accession>
<keyword evidence="11" id="KW-0869">Chloride channel</keyword>
<dbReference type="InterPro" id="IPR038050">
    <property type="entry name" value="Neuro_actylchol_rec"/>
</dbReference>
<dbReference type="AlphaFoldDB" id="A0A8J9ZKW9"/>
<evidence type="ECO:0000259" key="18">
    <source>
        <dbReference type="PROSITE" id="PS50923"/>
    </source>
</evidence>
<dbReference type="InterPro" id="IPR006028">
    <property type="entry name" value="GABAA/Glycine_rcpt"/>
</dbReference>
<keyword evidence="4" id="KW-1003">Cell membrane</keyword>
<dbReference type="CDD" id="cd00033">
    <property type="entry name" value="CCP"/>
    <property type="match status" value="3"/>
</dbReference>
<dbReference type="Pfam" id="PF02932">
    <property type="entry name" value="Neur_chan_memb"/>
    <property type="match status" value="1"/>
</dbReference>
<evidence type="ECO:0000256" key="6">
    <source>
        <dbReference type="ARBA" id="ARBA00022729"/>
    </source>
</evidence>
<feature type="transmembrane region" description="Helical" evidence="16">
    <location>
        <begin position="618"/>
        <end position="641"/>
    </location>
</feature>
<keyword evidence="5 16" id="KW-0812">Transmembrane</keyword>
<evidence type="ECO:0000256" key="11">
    <source>
        <dbReference type="ARBA" id="ARBA00023173"/>
    </source>
</evidence>
<dbReference type="GO" id="GO:0034707">
    <property type="term" value="C:chloride channel complex"/>
    <property type="evidence" value="ECO:0007669"/>
    <property type="project" value="UniProtKB-KW"/>
</dbReference>
<feature type="compositionally biased region" description="Polar residues" evidence="15">
    <location>
        <begin position="822"/>
        <end position="845"/>
    </location>
</feature>
<dbReference type="GO" id="GO:0005254">
    <property type="term" value="F:chloride channel activity"/>
    <property type="evidence" value="ECO:0007669"/>
    <property type="project" value="UniProtKB-KW"/>
</dbReference>
<feature type="chain" id="PRO_5035427852" evidence="17">
    <location>
        <begin position="24"/>
        <end position="914"/>
    </location>
</feature>
<dbReference type="InterPro" id="IPR006201">
    <property type="entry name" value="Neur_channel"/>
</dbReference>
<evidence type="ECO:0000256" key="10">
    <source>
        <dbReference type="ARBA" id="ARBA00023157"/>
    </source>
</evidence>
<dbReference type="PROSITE" id="PS00236">
    <property type="entry name" value="NEUROTR_ION_CHANNEL"/>
    <property type="match status" value="1"/>
</dbReference>
<feature type="compositionally biased region" description="Basic residues" evidence="15">
    <location>
        <begin position="700"/>
        <end position="720"/>
    </location>
</feature>